<comment type="caution">
    <text evidence="1">The sequence shown here is derived from an EMBL/GenBank/DDBJ whole genome shotgun (WGS) entry which is preliminary data.</text>
</comment>
<organism evidence="1 2">
    <name type="scientific">Thermovenabulum gondwanense</name>
    <dbReference type="NCBI Taxonomy" id="520767"/>
    <lineage>
        <taxon>Bacteria</taxon>
        <taxon>Bacillati</taxon>
        <taxon>Bacillota</taxon>
        <taxon>Clostridia</taxon>
        <taxon>Thermosediminibacterales</taxon>
        <taxon>Thermosediminibacteraceae</taxon>
        <taxon>Thermovenabulum</taxon>
    </lineage>
</organism>
<dbReference type="OrthoDB" id="2057137at2"/>
<dbReference type="AlphaFoldDB" id="A0A162MJ49"/>
<evidence type="ECO:0000313" key="2">
    <source>
        <dbReference type="Proteomes" id="UP000075737"/>
    </source>
</evidence>
<accession>A0A162MJ49</accession>
<evidence type="ECO:0000313" key="1">
    <source>
        <dbReference type="EMBL" id="KYO66340.1"/>
    </source>
</evidence>
<dbReference type="STRING" id="520767.ATZ99_12220"/>
<keyword evidence="2" id="KW-1185">Reference proteome</keyword>
<proteinExistence type="predicted"/>
<dbReference type="EMBL" id="LOHZ01000028">
    <property type="protein sequence ID" value="KYO66340.1"/>
    <property type="molecule type" value="Genomic_DNA"/>
</dbReference>
<dbReference type="Proteomes" id="UP000075737">
    <property type="component" value="Unassembled WGS sequence"/>
</dbReference>
<name>A0A162MJ49_9FIRM</name>
<dbReference type="RefSeq" id="WP_068748357.1">
    <property type="nucleotide sequence ID" value="NZ_LOHZ01000028.1"/>
</dbReference>
<reference evidence="1 2" key="1">
    <citation type="submission" date="2015-12" db="EMBL/GenBank/DDBJ databases">
        <title>Draft genome of Thermovenabulum gondwanense isolated from a red thermophilic microbial mat colonisisng an outflow channel of a bore well.</title>
        <authorList>
            <person name="Patel B.K."/>
        </authorList>
    </citation>
    <scope>NUCLEOTIDE SEQUENCE [LARGE SCALE GENOMIC DNA]</scope>
    <source>
        <strain evidence="1 2">R270</strain>
    </source>
</reference>
<protein>
    <submittedName>
        <fullName evidence="1">Uncharacterized protein</fullName>
    </submittedName>
</protein>
<gene>
    <name evidence="1" type="ORF">ATZ99_12220</name>
</gene>
<sequence>MKEIDIRETVHEMMLRQMGGKVTVFLGKQCHVKFTVEGYEISYVYNINAKNKYFLQRVKPYPMAAGVYEDLKDVVKMIEIDLEQLKGVIKSGKFEKFLDLNKRILDTARNLEDLFFYYKVDEELFDDLLKRIEEIKEKIHQSAIPEKRVYFKKDPESLEVE</sequence>